<reference evidence="6 7" key="1">
    <citation type="journal article" date="2016" name="Nat. Microbiol.">
        <title>The Mouse Intestinal Bacterial Collection (miBC) provides host-specific insight into cultured diversity and functional potential of the gut microbiota.</title>
        <authorList>
            <person name="Lagkouvardos I."/>
            <person name="Pukall R."/>
            <person name="Abt B."/>
            <person name="Foesel B.U."/>
            <person name="Meier-Kolthoff J.P."/>
            <person name="Kumar N."/>
            <person name="Bresciani A."/>
            <person name="Martinez I."/>
            <person name="Just S."/>
            <person name="Ziegler C."/>
            <person name="Brugiroux S."/>
            <person name="Garzetti D."/>
            <person name="Wenning M."/>
            <person name="Bui T.P."/>
            <person name="Wang J."/>
            <person name="Hugenholtz F."/>
            <person name="Plugge C.M."/>
            <person name="Peterson D.A."/>
            <person name="Hornef M.W."/>
            <person name="Baines J.F."/>
            <person name="Smidt H."/>
            <person name="Walter J."/>
            <person name="Kristiansen K."/>
            <person name="Nielsen H.B."/>
            <person name="Haller D."/>
            <person name="Overmann J."/>
            <person name="Stecher B."/>
            <person name="Clavel T."/>
        </authorList>
    </citation>
    <scope>NUCLEOTIDE SEQUENCE [LARGE SCALE GENOMIC DNA]</scope>
    <source>
        <strain evidence="6 7">DSM 28560</strain>
    </source>
</reference>
<dbReference type="InterPro" id="IPR008949">
    <property type="entry name" value="Isoprenoid_synthase_dom_sf"/>
</dbReference>
<gene>
    <name evidence="6" type="ORF">E1963_03825</name>
</gene>
<keyword evidence="7" id="KW-1185">Reference proteome</keyword>
<dbReference type="SUPFAM" id="SSF48576">
    <property type="entry name" value="Terpenoid synthases"/>
    <property type="match status" value="1"/>
</dbReference>
<dbReference type="GO" id="GO:0004659">
    <property type="term" value="F:prenyltransferase activity"/>
    <property type="evidence" value="ECO:0007669"/>
    <property type="project" value="InterPro"/>
</dbReference>
<comment type="cofactor">
    <cofactor evidence="1">
        <name>Mg(2+)</name>
        <dbReference type="ChEBI" id="CHEBI:18420"/>
    </cofactor>
</comment>
<evidence type="ECO:0000313" key="6">
    <source>
        <dbReference type="EMBL" id="TDA22561.1"/>
    </source>
</evidence>
<dbReference type="InterPro" id="IPR000092">
    <property type="entry name" value="Polyprenyl_synt"/>
</dbReference>
<comment type="caution">
    <text evidence="6">The sequence shown here is derived from an EMBL/GenBank/DDBJ whole genome shotgun (WGS) entry which is preliminary data.</text>
</comment>
<keyword evidence="4" id="KW-0479">Metal-binding</keyword>
<dbReference type="EMBL" id="SMMX01000003">
    <property type="protein sequence ID" value="TDA22561.1"/>
    <property type="molecule type" value="Genomic_DNA"/>
</dbReference>
<dbReference type="PANTHER" id="PTHR12001:SF69">
    <property type="entry name" value="ALL TRANS-POLYPRENYL-DIPHOSPHATE SYNTHASE PDSS1"/>
    <property type="match status" value="1"/>
</dbReference>
<dbReference type="RefSeq" id="WP_132275463.1">
    <property type="nucleotide sequence ID" value="NZ_JAOBST010000028.1"/>
</dbReference>
<dbReference type="PROSITE" id="PS00444">
    <property type="entry name" value="POLYPRENYL_SYNTHASE_2"/>
    <property type="match status" value="1"/>
</dbReference>
<protein>
    <recommendedName>
        <fullName evidence="8">Polyprenyl synthetase family protein</fullName>
    </recommendedName>
</protein>
<evidence type="ECO:0000256" key="2">
    <source>
        <dbReference type="ARBA" id="ARBA00006706"/>
    </source>
</evidence>
<dbReference type="Pfam" id="PF00348">
    <property type="entry name" value="polyprenyl_synt"/>
    <property type="match status" value="1"/>
</dbReference>
<keyword evidence="5" id="KW-0460">Magnesium</keyword>
<sequence>MKIWERGAYELQTQKKLILLDEEEACEAGAYEGKCSDNEISAIKRYAENFGLIFQLRDDLMDFLPTGDLPGKIVHNDFWNGYYTLPAIHTFSDCRYGAELRQIAMDIKNGLYSELADDRIAELISASNGFQYTLRMMDEYAKEAKEGLDVFKDSTARQKLLELVETVRLNAHKIVSDY</sequence>
<evidence type="ECO:0000256" key="1">
    <source>
        <dbReference type="ARBA" id="ARBA00001946"/>
    </source>
</evidence>
<evidence type="ECO:0000313" key="7">
    <source>
        <dbReference type="Proteomes" id="UP000295710"/>
    </source>
</evidence>
<dbReference type="GO" id="GO:0046872">
    <property type="term" value="F:metal ion binding"/>
    <property type="evidence" value="ECO:0007669"/>
    <property type="project" value="UniProtKB-KW"/>
</dbReference>
<evidence type="ECO:0000256" key="3">
    <source>
        <dbReference type="ARBA" id="ARBA00022679"/>
    </source>
</evidence>
<accession>A0A4R4FGF8</accession>
<evidence type="ECO:0008006" key="8">
    <source>
        <dbReference type="Google" id="ProtNLM"/>
    </source>
</evidence>
<proteinExistence type="inferred from homology"/>
<keyword evidence="3" id="KW-0808">Transferase</keyword>
<dbReference type="Proteomes" id="UP000295710">
    <property type="component" value="Unassembled WGS sequence"/>
</dbReference>
<dbReference type="InterPro" id="IPR033749">
    <property type="entry name" value="Polyprenyl_synt_CS"/>
</dbReference>
<name>A0A4R4FGF8_9FIRM</name>
<dbReference type="GO" id="GO:0008299">
    <property type="term" value="P:isoprenoid biosynthetic process"/>
    <property type="evidence" value="ECO:0007669"/>
    <property type="project" value="InterPro"/>
</dbReference>
<evidence type="ECO:0000256" key="4">
    <source>
        <dbReference type="ARBA" id="ARBA00022723"/>
    </source>
</evidence>
<dbReference type="Gene3D" id="1.10.600.10">
    <property type="entry name" value="Farnesyl Diphosphate Synthase"/>
    <property type="match status" value="1"/>
</dbReference>
<dbReference type="PANTHER" id="PTHR12001">
    <property type="entry name" value="GERANYLGERANYL PYROPHOSPHATE SYNTHASE"/>
    <property type="match status" value="1"/>
</dbReference>
<organism evidence="6 7">
    <name type="scientific">Extibacter muris</name>
    <dbReference type="NCBI Taxonomy" id="1796622"/>
    <lineage>
        <taxon>Bacteria</taxon>
        <taxon>Bacillati</taxon>
        <taxon>Bacillota</taxon>
        <taxon>Clostridia</taxon>
        <taxon>Lachnospirales</taxon>
        <taxon>Lachnospiraceae</taxon>
        <taxon>Extibacter</taxon>
    </lineage>
</organism>
<dbReference type="AlphaFoldDB" id="A0A4R4FGF8"/>
<comment type="similarity">
    <text evidence="2">Belongs to the FPP/GGPP synthase family.</text>
</comment>
<evidence type="ECO:0000256" key="5">
    <source>
        <dbReference type="ARBA" id="ARBA00022842"/>
    </source>
</evidence>